<feature type="domain" description="Mos1 transposase HTH" evidence="1">
    <location>
        <begin position="1"/>
        <end position="43"/>
    </location>
</feature>
<accession>A0A915EGF7</accession>
<dbReference type="GO" id="GO:0046975">
    <property type="term" value="F:histone H3K36 methyltransferase activity"/>
    <property type="evidence" value="ECO:0007669"/>
    <property type="project" value="TreeGrafter"/>
</dbReference>
<name>A0A915EGF7_9BILA</name>
<dbReference type="GO" id="GO:0005634">
    <property type="term" value="C:nucleus"/>
    <property type="evidence" value="ECO:0007669"/>
    <property type="project" value="TreeGrafter"/>
</dbReference>
<protein>
    <submittedName>
        <fullName evidence="3">Mos1 transposase HTH domain-containing protein</fullName>
    </submittedName>
</protein>
<dbReference type="PANTHER" id="PTHR46060:SF2">
    <property type="entry name" value="HISTONE-LYSINE N-METHYLTRANSFERASE SETMAR"/>
    <property type="match status" value="1"/>
</dbReference>
<dbReference type="GO" id="GO:0044774">
    <property type="term" value="P:mitotic DNA integrity checkpoint signaling"/>
    <property type="evidence" value="ECO:0007669"/>
    <property type="project" value="TreeGrafter"/>
</dbReference>
<dbReference type="GO" id="GO:0044547">
    <property type="term" value="F:DNA topoisomerase binding"/>
    <property type="evidence" value="ECO:0007669"/>
    <property type="project" value="TreeGrafter"/>
</dbReference>
<dbReference type="GO" id="GO:0035861">
    <property type="term" value="C:site of double-strand break"/>
    <property type="evidence" value="ECO:0007669"/>
    <property type="project" value="TreeGrafter"/>
</dbReference>
<dbReference type="GO" id="GO:0000014">
    <property type="term" value="F:single-stranded DNA endodeoxyribonuclease activity"/>
    <property type="evidence" value="ECO:0007669"/>
    <property type="project" value="TreeGrafter"/>
</dbReference>
<dbReference type="GO" id="GO:0042800">
    <property type="term" value="F:histone H3K4 methyltransferase activity"/>
    <property type="evidence" value="ECO:0007669"/>
    <property type="project" value="TreeGrafter"/>
</dbReference>
<dbReference type="WBParaSite" id="jg5789">
    <property type="protein sequence ID" value="jg5789"/>
    <property type="gene ID" value="jg5789"/>
</dbReference>
<dbReference type="GO" id="GO:0031297">
    <property type="term" value="P:replication fork processing"/>
    <property type="evidence" value="ECO:0007669"/>
    <property type="project" value="TreeGrafter"/>
</dbReference>
<dbReference type="GO" id="GO:0000729">
    <property type="term" value="P:DNA double-strand break processing"/>
    <property type="evidence" value="ECO:0007669"/>
    <property type="project" value="TreeGrafter"/>
</dbReference>
<reference evidence="3" key="1">
    <citation type="submission" date="2022-11" db="UniProtKB">
        <authorList>
            <consortium name="WormBaseParasite"/>
        </authorList>
    </citation>
    <scope>IDENTIFICATION</scope>
</reference>
<dbReference type="InterPro" id="IPR052709">
    <property type="entry name" value="Transposase-MT_Hybrid"/>
</dbReference>
<evidence type="ECO:0000313" key="3">
    <source>
        <dbReference type="WBParaSite" id="jg5789"/>
    </source>
</evidence>
<dbReference type="GO" id="GO:0006303">
    <property type="term" value="P:double-strand break repair via nonhomologous end joining"/>
    <property type="evidence" value="ECO:0007669"/>
    <property type="project" value="TreeGrafter"/>
</dbReference>
<proteinExistence type="predicted"/>
<dbReference type="Gene3D" id="1.10.10.1450">
    <property type="match status" value="1"/>
</dbReference>
<sequence length="130" mass="14984">MTYHFEKEDKAAETFRDLTELFGEGSITQQQVQRWFKRFRDGETSLEDFSGRGRPSDFDDEALLAAVKKDKSLTTRILTEQFGVLGIIKAFGHVESTDYRPNAKQCLRLTENMLKSSLLTKNINKKWISS</sequence>
<keyword evidence="2" id="KW-1185">Reference proteome</keyword>
<dbReference type="GO" id="GO:0000793">
    <property type="term" value="C:condensed chromosome"/>
    <property type="evidence" value="ECO:0007669"/>
    <property type="project" value="TreeGrafter"/>
</dbReference>
<dbReference type="GO" id="GO:0015074">
    <property type="term" value="P:DNA integration"/>
    <property type="evidence" value="ECO:0007669"/>
    <property type="project" value="TreeGrafter"/>
</dbReference>
<dbReference type="Pfam" id="PF17906">
    <property type="entry name" value="HTH_48"/>
    <property type="match status" value="1"/>
</dbReference>
<dbReference type="PANTHER" id="PTHR46060">
    <property type="entry name" value="MARINER MOS1 TRANSPOSASE-LIKE PROTEIN"/>
    <property type="match status" value="1"/>
</dbReference>
<evidence type="ECO:0000259" key="1">
    <source>
        <dbReference type="Pfam" id="PF17906"/>
    </source>
</evidence>
<dbReference type="InterPro" id="IPR041426">
    <property type="entry name" value="Mos1_HTH"/>
</dbReference>
<evidence type="ECO:0000313" key="2">
    <source>
        <dbReference type="Proteomes" id="UP000887574"/>
    </source>
</evidence>
<organism evidence="2 3">
    <name type="scientific">Ditylenchus dipsaci</name>
    <dbReference type="NCBI Taxonomy" id="166011"/>
    <lineage>
        <taxon>Eukaryota</taxon>
        <taxon>Metazoa</taxon>
        <taxon>Ecdysozoa</taxon>
        <taxon>Nematoda</taxon>
        <taxon>Chromadorea</taxon>
        <taxon>Rhabditida</taxon>
        <taxon>Tylenchina</taxon>
        <taxon>Tylenchomorpha</taxon>
        <taxon>Sphaerularioidea</taxon>
        <taxon>Anguinidae</taxon>
        <taxon>Anguininae</taxon>
        <taxon>Ditylenchus</taxon>
    </lineage>
</organism>
<dbReference type="GO" id="GO:0003690">
    <property type="term" value="F:double-stranded DNA binding"/>
    <property type="evidence" value="ECO:0007669"/>
    <property type="project" value="TreeGrafter"/>
</dbReference>
<dbReference type="AlphaFoldDB" id="A0A915EGF7"/>
<dbReference type="Proteomes" id="UP000887574">
    <property type="component" value="Unplaced"/>
</dbReference>
<dbReference type="GO" id="GO:0003697">
    <property type="term" value="F:single-stranded DNA binding"/>
    <property type="evidence" value="ECO:0007669"/>
    <property type="project" value="TreeGrafter"/>
</dbReference>